<dbReference type="Proteomes" id="UP000054600">
    <property type="component" value="Unassembled WGS sequence"/>
</dbReference>
<feature type="domain" description="ABC-type transport auxiliary lipoprotein component" evidence="1">
    <location>
        <begin position="35"/>
        <end position="183"/>
    </location>
</feature>
<reference evidence="2 3" key="1">
    <citation type="submission" date="2015-11" db="EMBL/GenBank/DDBJ databases">
        <title>Genomic analysis of 38 Legionella species identifies large and diverse effector repertoires.</title>
        <authorList>
            <person name="Burstein D."/>
            <person name="Amaro F."/>
            <person name="Zusman T."/>
            <person name="Lifshitz Z."/>
            <person name="Cohen O."/>
            <person name="Gilbert J.A."/>
            <person name="Pupko T."/>
            <person name="Shuman H.A."/>
            <person name="Segal G."/>
        </authorList>
    </citation>
    <scope>NUCLEOTIDE SEQUENCE [LARGE SCALE GENOMIC DNA]</scope>
    <source>
        <strain evidence="2 3">ATCC 49655</strain>
    </source>
</reference>
<comment type="caution">
    <text evidence="2">The sequence shown here is derived from an EMBL/GenBank/DDBJ whole genome shotgun (WGS) entry which is preliminary data.</text>
</comment>
<dbReference type="RefSeq" id="WP_018577416.1">
    <property type="nucleotide sequence ID" value="NZ_KB892403.1"/>
</dbReference>
<dbReference type="PATRIC" id="fig|1122169.6.peg.2852"/>
<evidence type="ECO:0000313" key="2">
    <source>
        <dbReference type="EMBL" id="KTD57640.1"/>
    </source>
</evidence>
<evidence type="ECO:0000313" key="3">
    <source>
        <dbReference type="Proteomes" id="UP000054600"/>
    </source>
</evidence>
<dbReference type="OrthoDB" id="5624722at2"/>
<dbReference type="AlphaFoldDB" id="A0A0W0YL67"/>
<dbReference type="STRING" id="1122169.Lsha_2481"/>
<accession>A0A0W0YL67</accession>
<dbReference type="InterPro" id="IPR005586">
    <property type="entry name" value="ABC_trans_aux"/>
</dbReference>
<dbReference type="SUPFAM" id="SSF159594">
    <property type="entry name" value="XCC0632-like"/>
    <property type="match status" value="1"/>
</dbReference>
<name>A0A0W0YL67_9GAMM</name>
<sequence length="197" mass="21850">MRILAIFIVILGLAGCSAVKVPVTNEYQISSFSTKQWSKKPRATSLLVTAPEATASYQTQEMLYVDKPFKLEAFAKNSWTATPAEMLFPLLIQSMQRTGYFSAVTSSPYNEKADYRLDSQVLAFEQNFLKKPSFINFSVKVVLTRTSDSTVIGSRIISLQIPCQKDTPYGGVLAANEAARQFTALTASFVISHIKQE</sequence>
<protein>
    <submittedName>
        <fullName evidence="2">Transport protein</fullName>
    </submittedName>
</protein>
<dbReference type="Pfam" id="PF03886">
    <property type="entry name" value="ABC_trans_aux"/>
    <property type="match status" value="1"/>
</dbReference>
<dbReference type="EMBL" id="LNYW01000066">
    <property type="protein sequence ID" value="KTD57640.1"/>
    <property type="molecule type" value="Genomic_DNA"/>
</dbReference>
<evidence type="ECO:0000259" key="1">
    <source>
        <dbReference type="Pfam" id="PF03886"/>
    </source>
</evidence>
<organism evidence="2 3">
    <name type="scientific">Legionella shakespearei DSM 23087</name>
    <dbReference type="NCBI Taxonomy" id="1122169"/>
    <lineage>
        <taxon>Bacteria</taxon>
        <taxon>Pseudomonadati</taxon>
        <taxon>Pseudomonadota</taxon>
        <taxon>Gammaproteobacteria</taxon>
        <taxon>Legionellales</taxon>
        <taxon>Legionellaceae</taxon>
        <taxon>Legionella</taxon>
    </lineage>
</organism>
<gene>
    <name evidence="2" type="ORF">Lsha_2481</name>
</gene>
<dbReference type="eggNOG" id="COG3218">
    <property type="taxonomic scope" value="Bacteria"/>
</dbReference>
<proteinExistence type="predicted"/>
<dbReference type="PROSITE" id="PS51257">
    <property type="entry name" value="PROKAR_LIPOPROTEIN"/>
    <property type="match status" value="1"/>
</dbReference>
<dbReference type="Gene3D" id="3.40.50.10610">
    <property type="entry name" value="ABC-type transport auxiliary lipoprotein component"/>
    <property type="match status" value="1"/>
</dbReference>
<keyword evidence="3" id="KW-1185">Reference proteome</keyword>